<dbReference type="InterPro" id="IPR000504">
    <property type="entry name" value="RRM_dom"/>
</dbReference>
<feature type="region of interest" description="Disordered" evidence="3">
    <location>
        <begin position="265"/>
        <end position="339"/>
    </location>
</feature>
<dbReference type="PANTHER" id="PTHR48025">
    <property type="entry name" value="OS02G0815200 PROTEIN"/>
    <property type="match status" value="1"/>
</dbReference>
<evidence type="ECO:0000313" key="5">
    <source>
        <dbReference type="EMBL" id="KAJ6246998.1"/>
    </source>
</evidence>
<feature type="region of interest" description="Disordered" evidence="3">
    <location>
        <begin position="1"/>
        <end position="84"/>
    </location>
</feature>
<comment type="caution">
    <text evidence="5">The sequence shown here is derived from an EMBL/GenBank/DDBJ whole genome shotgun (WGS) entry which is preliminary data.</text>
</comment>
<dbReference type="SMART" id="SM00360">
    <property type="entry name" value="RRM"/>
    <property type="match status" value="2"/>
</dbReference>
<dbReference type="Pfam" id="PF00076">
    <property type="entry name" value="RRM_1"/>
    <property type="match status" value="2"/>
</dbReference>
<keyword evidence="1 2" id="KW-0694">RNA-binding</keyword>
<name>A0ABQ8YQV7_9EUKA</name>
<gene>
    <name evidence="5" type="ORF">M0813_02254</name>
</gene>
<evidence type="ECO:0000313" key="6">
    <source>
        <dbReference type="Proteomes" id="UP001150062"/>
    </source>
</evidence>
<accession>A0ABQ8YQV7</accession>
<dbReference type="PROSITE" id="PS50102">
    <property type="entry name" value="RRM"/>
    <property type="match status" value="2"/>
</dbReference>
<feature type="compositionally biased region" description="Low complexity" evidence="3">
    <location>
        <begin position="74"/>
        <end position="84"/>
    </location>
</feature>
<evidence type="ECO:0000256" key="2">
    <source>
        <dbReference type="PROSITE-ProRule" id="PRU00176"/>
    </source>
</evidence>
<dbReference type="PANTHER" id="PTHR48025:SF1">
    <property type="entry name" value="RRM DOMAIN-CONTAINING PROTEIN"/>
    <property type="match status" value="1"/>
</dbReference>
<feature type="compositionally biased region" description="Low complexity" evidence="3">
    <location>
        <begin position="287"/>
        <end position="339"/>
    </location>
</feature>
<dbReference type="GO" id="GO:0003743">
    <property type="term" value="F:translation initiation factor activity"/>
    <property type="evidence" value="ECO:0007669"/>
    <property type="project" value="UniProtKB-KW"/>
</dbReference>
<dbReference type="Proteomes" id="UP001150062">
    <property type="component" value="Unassembled WGS sequence"/>
</dbReference>
<feature type="compositionally biased region" description="Basic and acidic residues" evidence="3">
    <location>
        <begin position="46"/>
        <end position="73"/>
    </location>
</feature>
<dbReference type="CDD" id="cd00590">
    <property type="entry name" value="RRM_SF"/>
    <property type="match status" value="1"/>
</dbReference>
<evidence type="ECO:0000256" key="3">
    <source>
        <dbReference type="SAM" id="MobiDB-lite"/>
    </source>
</evidence>
<evidence type="ECO:0000256" key="1">
    <source>
        <dbReference type="ARBA" id="ARBA00022884"/>
    </source>
</evidence>
<keyword evidence="5" id="KW-0396">Initiation factor</keyword>
<feature type="compositionally biased region" description="Basic residues" evidence="3">
    <location>
        <begin position="35"/>
        <end position="45"/>
    </location>
</feature>
<feature type="compositionally biased region" description="Basic and acidic residues" evidence="3">
    <location>
        <begin position="7"/>
        <end position="34"/>
    </location>
</feature>
<dbReference type="InterPro" id="IPR035979">
    <property type="entry name" value="RBD_domain_sf"/>
</dbReference>
<feature type="compositionally biased region" description="Polar residues" evidence="3">
    <location>
        <begin position="273"/>
        <end position="286"/>
    </location>
</feature>
<dbReference type="InterPro" id="IPR012677">
    <property type="entry name" value="Nucleotide-bd_a/b_plait_sf"/>
</dbReference>
<keyword evidence="6" id="KW-1185">Reference proteome</keyword>
<reference evidence="5" key="1">
    <citation type="submission" date="2022-08" db="EMBL/GenBank/DDBJ databases">
        <title>Novel sulfate-reducing endosymbionts in the free-living metamonad Anaeramoeba.</title>
        <authorList>
            <person name="Jerlstrom-Hultqvist J."/>
            <person name="Cepicka I."/>
            <person name="Gallot-Lavallee L."/>
            <person name="Salas-Leiva D."/>
            <person name="Curtis B.A."/>
            <person name="Zahonova K."/>
            <person name="Pipaliya S."/>
            <person name="Dacks J."/>
            <person name="Roger A.J."/>
        </authorList>
    </citation>
    <scope>NUCLEOTIDE SEQUENCE</scope>
    <source>
        <strain evidence="5">Schooner1</strain>
    </source>
</reference>
<feature type="domain" description="RRM" evidence="4">
    <location>
        <begin position="401"/>
        <end position="476"/>
    </location>
</feature>
<dbReference type="SUPFAM" id="SSF54928">
    <property type="entry name" value="RNA-binding domain, RBD"/>
    <property type="match status" value="2"/>
</dbReference>
<feature type="domain" description="RRM" evidence="4">
    <location>
        <begin position="90"/>
        <end position="166"/>
    </location>
</feature>
<keyword evidence="5" id="KW-0648">Protein biosynthesis</keyword>
<proteinExistence type="predicted"/>
<protein>
    <submittedName>
        <fullName evidence="5">Eukaryotic translation initiation factor 4b/4h</fullName>
    </submittedName>
</protein>
<sequence>MSQLETKNTKKEDKKEIEKDSNTIKQGNKEEKKEIKNKKKSKKTINKRENEKEIEIENENEKEKEKEKEKEEIQNTQTQINENTETLPKKKLYVGNISFSSTEKSLSRSFGKFGTIVSTNIVRREGRSLGYGFIEMSTKEEAVTAIKELNQTVVDGREIIVEFADPTKSKKRKNFGYRNNRFNNYQTRQGFYQNRITPYNTLPFYYSEYPNYGVYDERYQMGLYYTTPYQGGFYPNEYQTYPSYNQNMNNENQQNFQNYNDNQQTEMNESKSTDLNIGKESTNQNLQKTQTSNNKTINQTNKNKNQKNNSDNNQENENSNTNENEQINQNENNFNPNMNMNQNMNQSMNVNTMPYYYRFIQNQIPFTNYGIPRRVYYPPRNNRGYKKQQRNYNQKKKLSENSIFITNLPYSMTANDLLKTFEKYNPKKSRIVIGDFGKPRGFGFVEFENQQIRDKALELNETTVGGRIIYLKIAYEQNEKNDEEKI</sequence>
<organism evidence="5 6">
    <name type="scientific">Anaeramoeba flamelloides</name>
    <dbReference type="NCBI Taxonomy" id="1746091"/>
    <lineage>
        <taxon>Eukaryota</taxon>
        <taxon>Metamonada</taxon>
        <taxon>Anaeramoebidae</taxon>
        <taxon>Anaeramoeba</taxon>
    </lineage>
</organism>
<evidence type="ECO:0000259" key="4">
    <source>
        <dbReference type="PROSITE" id="PS50102"/>
    </source>
</evidence>
<dbReference type="EMBL" id="JAOAOG010000131">
    <property type="protein sequence ID" value="KAJ6246998.1"/>
    <property type="molecule type" value="Genomic_DNA"/>
</dbReference>
<dbReference type="Gene3D" id="3.30.70.330">
    <property type="match status" value="2"/>
</dbReference>
<dbReference type="InterPro" id="IPR050502">
    <property type="entry name" value="Euk_RNA-bind_prot"/>
</dbReference>